<dbReference type="PANTHER" id="PTHR42910">
    <property type="entry name" value="TRANSPORTER SCO4007-RELATED"/>
    <property type="match status" value="1"/>
</dbReference>
<keyword evidence="3" id="KW-0472">Membrane</keyword>
<organism evidence="5 6">
    <name type="scientific">Apiospora marii</name>
    <dbReference type="NCBI Taxonomy" id="335849"/>
    <lineage>
        <taxon>Eukaryota</taxon>
        <taxon>Fungi</taxon>
        <taxon>Dikarya</taxon>
        <taxon>Ascomycota</taxon>
        <taxon>Pezizomycotina</taxon>
        <taxon>Sordariomycetes</taxon>
        <taxon>Xylariomycetidae</taxon>
        <taxon>Amphisphaeriales</taxon>
        <taxon>Apiosporaceae</taxon>
        <taxon>Apiospora</taxon>
    </lineage>
</organism>
<feature type="compositionally biased region" description="Basic and acidic residues" evidence="2">
    <location>
        <begin position="440"/>
        <end position="457"/>
    </location>
</feature>
<evidence type="ECO:0000313" key="6">
    <source>
        <dbReference type="Proteomes" id="UP001396898"/>
    </source>
</evidence>
<reference evidence="5 6" key="1">
    <citation type="submission" date="2023-01" db="EMBL/GenBank/DDBJ databases">
        <title>Analysis of 21 Apiospora genomes using comparative genomics revels a genus with tremendous synthesis potential of carbohydrate active enzymes and secondary metabolites.</title>
        <authorList>
            <person name="Sorensen T."/>
        </authorList>
    </citation>
    <scope>NUCLEOTIDE SEQUENCE [LARGE SCALE GENOMIC DNA]</scope>
    <source>
        <strain evidence="5 6">CBS 20057</strain>
    </source>
</reference>
<dbReference type="InterPro" id="IPR020846">
    <property type="entry name" value="MFS_dom"/>
</dbReference>
<dbReference type="CDD" id="cd17324">
    <property type="entry name" value="MFS_NepI_like"/>
    <property type="match status" value="1"/>
</dbReference>
<dbReference type="InterPro" id="IPR036259">
    <property type="entry name" value="MFS_trans_sf"/>
</dbReference>
<keyword evidence="3" id="KW-0812">Transmembrane</keyword>
<comment type="subcellular location">
    <subcellularLocation>
        <location evidence="1">Membrane</location>
        <topology evidence="1">Multi-pass membrane protein</topology>
    </subcellularLocation>
</comment>
<feature type="transmembrane region" description="Helical" evidence="3">
    <location>
        <begin position="375"/>
        <end position="394"/>
    </location>
</feature>
<feature type="domain" description="Major facilitator superfamily (MFS) profile" evidence="4">
    <location>
        <begin position="41"/>
        <end position="426"/>
    </location>
</feature>
<feature type="region of interest" description="Disordered" evidence="2">
    <location>
        <begin position="440"/>
        <end position="494"/>
    </location>
</feature>
<dbReference type="PROSITE" id="PS50850">
    <property type="entry name" value="MFS"/>
    <property type="match status" value="1"/>
</dbReference>
<feature type="transmembrane region" description="Helical" evidence="3">
    <location>
        <begin position="168"/>
        <end position="192"/>
    </location>
</feature>
<evidence type="ECO:0000256" key="2">
    <source>
        <dbReference type="SAM" id="MobiDB-lite"/>
    </source>
</evidence>
<protein>
    <submittedName>
        <fullName evidence="5">Major facilitator superfamily transporter</fullName>
    </submittedName>
</protein>
<evidence type="ECO:0000256" key="3">
    <source>
        <dbReference type="SAM" id="Phobius"/>
    </source>
</evidence>
<feature type="transmembrane region" description="Helical" evidence="3">
    <location>
        <begin position="198"/>
        <end position="216"/>
    </location>
</feature>
<dbReference type="PANTHER" id="PTHR42910:SF1">
    <property type="entry name" value="MAJOR FACILITATOR SUPERFAMILY (MFS) PROFILE DOMAIN-CONTAINING PROTEIN"/>
    <property type="match status" value="1"/>
</dbReference>
<feature type="transmembrane region" description="Helical" evidence="3">
    <location>
        <begin position="311"/>
        <end position="334"/>
    </location>
</feature>
<accession>A0ABR1RVW4</accession>
<dbReference type="Pfam" id="PF07690">
    <property type="entry name" value="MFS_1"/>
    <property type="match status" value="1"/>
</dbReference>
<gene>
    <name evidence="5" type="ORF">PG991_007886</name>
</gene>
<feature type="transmembrane region" description="Helical" evidence="3">
    <location>
        <begin position="133"/>
        <end position="156"/>
    </location>
</feature>
<dbReference type="InterPro" id="IPR011701">
    <property type="entry name" value="MFS"/>
</dbReference>
<evidence type="ECO:0000313" key="5">
    <source>
        <dbReference type="EMBL" id="KAK8018696.1"/>
    </source>
</evidence>
<name>A0ABR1RVW4_9PEZI</name>
<keyword evidence="6" id="KW-1185">Reference proteome</keyword>
<feature type="transmembrane region" description="Helical" evidence="3">
    <location>
        <begin position="251"/>
        <end position="272"/>
    </location>
</feature>
<sequence length="494" mass="54212">MAKDRVESKQSRPELGLLPTMRSLATPPWLRWDPETNHDLTWSQNIVYGCVAAFSVGNLYYTHPILDVLADEFGVSDERASLVPTIMQAGYAGGLLFIIPFGDIVHRRPMILGLILVTALFWLGLTLTGSFSVFLGLSFVVGILTVTPQLMFPIAVQYAPSRHRATMISIVMSGIVFGILVARLLSGIITQYSSWRNVYWMSFGLQAMIFVLLFVMMPDYPILRPGGSYPHTLLTIVKMPLRHPVLTQNSLIAFMTMAMFTSFWTTLTFQLVGPFRLSTLAVALFALIGIAPVFLNPVVSRYVTSRIHPTGTLLLAQLVAIIPAVVVGTFVGTFSLAGPVVWAFLGDLGMTTVVVANRMAIAAVDPKAQNAVNSVYMVFTFCGQLFGTAVGNRLYAEGGWVHSGALSIGLVGLSLLFTVVRGPHEKGWLGWQGGWDLSKKKMEATQEGEKPQERPVQDDTEGVVVEGQVSHPERRSKFGEDEDGQVTRGNERRT</sequence>
<comment type="caution">
    <text evidence="5">The sequence shown here is derived from an EMBL/GenBank/DDBJ whole genome shotgun (WGS) entry which is preliminary data.</text>
</comment>
<feature type="transmembrane region" description="Helical" evidence="3">
    <location>
        <begin position="82"/>
        <end position="102"/>
    </location>
</feature>
<dbReference type="SUPFAM" id="SSF103473">
    <property type="entry name" value="MFS general substrate transporter"/>
    <property type="match status" value="1"/>
</dbReference>
<dbReference type="Proteomes" id="UP001396898">
    <property type="component" value="Unassembled WGS sequence"/>
</dbReference>
<keyword evidence="3" id="KW-1133">Transmembrane helix</keyword>
<feature type="transmembrane region" description="Helical" evidence="3">
    <location>
        <begin position="45"/>
        <end position="62"/>
    </location>
</feature>
<feature type="transmembrane region" description="Helical" evidence="3">
    <location>
        <begin position="109"/>
        <end position="127"/>
    </location>
</feature>
<feature type="transmembrane region" description="Helical" evidence="3">
    <location>
        <begin position="400"/>
        <end position="420"/>
    </location>
</feature>
<dbReference type="EMBL" id="JAQQWI010000010">
    <property type="protein sequence ID" value="KAK8018696.1"/>
    <property type="molecule type" value="Genomic_DNA"/>
</dbReference>
<feature type="transmembrane region" description="Helical" evidence="3">
    <location>
        <begin position="278"/>
        <end position="299"/>
    </location>
</feature>
<feature type="transmembrane region" description="Helical" evidence="3">
    <location>
        <begin position="340"/>
        <end position="363"/>
    </location>
</feature>
<dbReference type="Gene3D" id="1.20.1250.20">
    <property type="entry name" value="MFS general substrate transporter like domains"/>
    <property type="match status" value="1"/>
</dbReference>
<proteinExistence type="predicted"/>
<evidence type="ECO:0000256" key="1">
    <source>
        <dbReference type="ARBA" id="ARBA00004141"/>
    </source>
</evidence>
<evidence type="ECO:0000259" key="4">
    <source>
        <dbReference type="PROSITE" id="PS50850"/>
    </source>
</evidence>